<feature type="chain" id="PRO_5019546153" evidence="2">
    <location>
        <begin position="19"/>
        <end position="134"/>
    </location>
</feature>
<evidence type="ECO:0000313" key="3">
    <source>
        <dbReference type="EMBL" id="RRT84829.1"/>
    </source>
</evidence>
<evidence type="ECO:0000256" key="1">
    <source>
        <dbReference type="SAM" id="MobiDB-lite"/>
    </source>
</evidence>
<feature type="compositionally biased region" description="Acidic residues" evidence="1">
    <location>
        <begin position="54"/>
        <end position="71"/>
    </location>
</feature>
<feature type="region of interest" description="Disordered" evidence="1">
    <location>
        <begin position="40"/>
        <end position="134"/>
    </location>
</feature>
<dbReference type="Proteomes" id="UP000287651">
    <property type="component" value="Unassembled WGS sequence"/>
</dbReference>
<name>A0A427B8K7_ENSVE</name>
<comment type="caution">
    <text evidence="3">The sequence shown here is derived from an EMBL/GenBank/DDBJ whole genome shotgun (WGS) entry which is preliminary data.</text>
</comment>
<dbReference type="EMBL" id="AMZH03000227">
    <property type="protein sequence ID" value="RRT84829.1"/>
    <property type="molecule type" value="Genomic_DNA"/>
</dbReference>
<feature type="signal peptide" evidence="2">
    <location>
        <begin position="1"/>
        <end position="18"/>
    </location>
</feature>
<proteinExistence type="predicted"/>
<feature type="compositionally biased region" description="Basic residues" evidence="1">
    <location>
        <begin position="90"/>
        <end position="101"/>
    </location>
</feature>
<organism evidence="3 4">
    <name type="scientific">Ensete ventricosum</name>
    <name type="common">Abyssinian banana</name>
    <name type="synonym">Musa ensete</name>
    <dbReference type="NCBI Taxonomy" id="4639"/>
    <lineage>
        <taxon>Eukaryota</taxon>
        <taxon>Viridiplantae</taxon>
        <taxon>Streptophyta</taxon>
        <taxon>Embryophyta</taxon>
        <taxon>Tracheophyta</taxon>
        <taxon>Spermatophyta</taxon>
        <taxon>Magnoliopsida</taxon>
        <taxon>Liliopsida</taxon>
        <taxon>Zingiberales</taxon>
        <taxon>Musaceae</taxon>
        <taxon>Ensete</taxon>
    </lineage>
</organism>
<gene>
    <name evidence="3" type="ORF">B296_00007283</name>
</gene>
<evidence type="ECO:0000256" key="2">
    <source>
        <dbReference type="SAM" id="SignalP"/>
    </source>
</evidence>
<protein>
    <submittedName>
        <fullName evidence="3">Uncharacterized protein</fullName>
    </submittedName>
</protein>
<keyword evidence="2" id="KW-0732">Signal</keyword>
<reference evidence="3 4" key="1">
    <citation type="journal article" date="2014" name="Agronomy (Basel)">
        <title>A Draft Genome Sequence for Ensete ventricosum, the Drought-Tolerant Tree Against Hunger.</title>
        <authorList>
            <person name="Harrison J."/>
            <person name="Moore K.A."/>
            <person name="Paszkiewicz K."/>
            <person name="Jones T."/>
            <person name="Grant M."/>
            <person name="Ambacheew D."/>
            <person name="Muzemil S."/>
            <person name="Studholme D.J."/>
        </authorList>
    </citation>
    <scope>NUCLEOTIDE SEQUENCE [LARGE SCALE GENOMIC DNA]</scope>
</reference>
<evidence type="ECO:0000313" key="4">
    <source>
        <dbReference type="Proteomes" id="UP000287651"/>
    </source>
</evidence>
<accession>A0A427B8K7</accession>
<dbReference type="AlphaFoldDB" id="A0A427B8K7"/>
<sequence>MLFLDIVWGCLLLHLGRRIGGCGSRWRQGDAVDLRSDAGADILPPLLPSQEVAAECEQDGEEDEREGDDNDEAHHCPSSQASAAADCRERRKKKKKKKQKKRERESWMVSIAGRKAHERDLSTASGDLRSHAVQ</sequence>